<dbReference type="Pfam" id="PF02775">
    <property type="entry name" value="TPP_enzyme_C"/>
    <property type="match status" value="1"/>
</dbReference>
<reference evidence="11 12" key="1">
    <citation type="submission" date="2018-05" db="EMBL/GenBank/DDBJ databases">
        <title>Complete Genome Sequences of Extremely Thermoacidophilic, Metal-Mobilizing Type-Strain Members of the Archaeal Family Sulfolobaceae: Acidianus brierleyi DSM-1651T, Acidianus sulfidivorans DSM-18786T, Metallosphaera hakonensis DSM-7519T, and Metallosphaera prunae DSM-10039T.</title>
        <authorList>
            <person name="Counts J.A."/>
            <person name="Kelly R.M."/>
        </authorList>
    </citation>
    <scope>NUCLEOTIDE SEQUENCE [LARGE SCALE GENOMIC DNA]</scope>
    <source>
        <strain evidence="11 12">HO1-1</strain>
    </source>
</reference>
<comment type="subunit">
    <text evidence="3">Heterodimer composed of an alpha and a beta subunit.</text>
</comment>
<dbReference type="InterPro" id="IPR045229">
    <property type="entry name" value="TPP_enz"/>
</dbReference>
<dbReference type="InterPro" id="IPR011766">
    <property type="entry name" value="TPP_enzyme_TPP-bd"/>
</dbReference>
<reference evidence="12" key="3">
    <citation type="submission" date="2020-03" db="EMBL/GenBank/DDBJ databases">
        <title>Sequencing and Assembly of Multiple Reported Metal-Biooxidizing Members of the Extremely Thermoacidophilic Archaeal Family Sulfolobaceae.</title>
        <authorList>
            <person name="Counts J.A."/>
            <person name="Kelly R.M."/>
        </authorList>
    </citation>
    <scope>NUCLEOTIDE SEQUENCE [LARGE SCALE GENOMIC DNA]</scope>
    <source>
        <strain evidence="12">HO1-1</strain>
    </source>
</reference>
<dbReference type="GO" id="GO:0009099">
    <property type="term" value="P:L-valine biosynthetic process"/>
    <property type="evidence" value="ECO:0007669"/>
    <property type="project" value="TreeGrafter"/>
</dbReference>
<evidence type="ECO:0000256" key="3">
    <source>
        <dbReference type="ARBA" id="ARBA00011631"/>
    </source>
</evidence>
<dbReference type="GO" id="GO:0018491">
    <property type="term" value="F:2-oxobutyrate synthase activity"/>
    <property type="evidence" value="ECO:0007669"/>
    <property type="project" value="UniProtKB-ARBA"/>
</dbReference>
<feature type="domain" description="Thiamine pyrophosphate enzyme TPP-binding" evidence="9">
    <location>
        <begin position="370"/>
        <end position="466"/>
    </location>
</feature>
<dbReference type="CDD" id="cd07035">
    <property type="entry name" value="TPP_PYR_POX_like"/>
    <property type="match status" value="1"/>
</dbReference>
<dbReference type="OrthoDB" id="6837at2157"/>
<name>A0A2U9IWM4_9CREN</name>
<dbReference type="Gene3D" id="3.40.50.1220">
    <property type="entry name" value="TPP-binding domain"/>
    <property type="match status" value="1"/>
</dbReference>
<dbReference type="SUPFAM" id="SSF52518">
    <property type="entry name" value="Thiamin diphosphate-binding fold (THDP-binding)"/>
    <property type="match status" value="2"/>
</dbReference>
<evidence type="ECO:0000313" key="12">
    <source>
        <dbReference type="Proteomes" id="UP000247586"/>
    </source>
</evidence>
<evidence type="ECO:0000259" key="9">
    <source>
        <dbReference type="Pfam" id="PF02775"/>
    </source>
</evidence>
<organism evidence="11 12">
    <name type="scientific">Metallosphaera hakonensis JCM 8857 = DSM 7519</name>
    <dbReference type="NCBI Taxonomy" id="1293036"/>
    <lineage>
        <taxon>Archaea</taxon>
        <taxon>Thermoproteota</taxon>
        <taxon>Thermoprotei</taxon>
        <taxon>Sulfolobales</taxon>
        <taxon>Sulfolobaceae</taxon>
        <taxon>Metallosphaera</taxon>
    </lineage>
</organism>
<dbReference type="KEGG" id="mhk:DFR87_12160"/>
<dbReference type="PANTHER" id="PTHR18968:SF13">
    <property type="entry name" value="ACETOLACTATE SYNTHASE CATALYTIC SUBUNIT, MITOCHONDRIAL"/>
    <property type="match status" value="1"/>
</dbReference>
<protein>
    <recommendedName>
        <fullName evidence="4">2-oxoacid oxidoreductase (ferredoxin)</fullName>
        <ecNumber evidence="4">1.2.7.11</ecNumber>
    </recommendedName>
</protein>
<dbReference type="EC" id="1.2.7.11" evidence="4"/>
<keyword evidence="12" id="KW-1185">Reference proteome</keyword>
<dbReference type="GO" id="GO:0009097">
    <property type="term" value="P:isoleucine biosynthetic process"/>
    <property type="evidence" value="ECO:0007669"/>
    <property type="project" value="TreeGrafter"/>
</dbReference>
<dbReference type="InterPro" id="IPR012000">
    <property type="entry name" value="Thiamin_PyroP_enz_cen_dom"/>
</dbReference>
<dbReference type="RefSeq" id="WP_110369614.1">
    <property type="nucleotide sequence ID" value="NZ_CP029287.2"/>
</dbReference>
<dbReference type="InterPro" id="IPR029035">
    <property type="entry name" value="DHS-like_NAD/FAD-binding_dom"/>
</dbReference>
<feature type="domain" description="Thiamine pyrophosphate enzyme N-terminal TPP-binding" evidence="10">
    <location>
        <begin position="1"/>
        <end position="102"/>
    </location>
</feature>
<dbReference type="SUPFAM" id="SSF52467">
    <property type="entry name" value="DHS-like NAD/FAD-binding domain"/>
    <property type="match status" value="1"/>
</dbReference>
<dbReference type="GO" id="GO:0030976">
    <property type="term" value="F:thiamine pyrophosphate binding"/>
    <property type="evidence" value="ECO:0007669"/>
    <property type="project" value="InterPro"/>
</dbReference>
<dbReference type="GeneID" id="36836108"/>
<dbReference type="InterPro" id="IPR029061">
    <property type="entry name" value="THDP-binding"/>
</dbReference>
<dbReference type="Gene3D" id="3.40.50.970">
    <property type="match status" value="2"/>
</dbReference>
<proteinExistence type="inferred from homology"/>
<dbReference type="GO" id="GO:0019164">
    <property type="term" value="F:pyruvate synthase activity"/>
    <property type="evidence" value="ECO:0007669"/>
    <property type="project" value="UniProtKB-ARBA"/>
</dbReference>
<comment type="similarity">
    <text evidence="2 7">Belongs to the TPP enzyme family.</text>
</comment>
<dbReference type="Pfam" id="PF00205">
    <property type="entry name" value="TPP_enzyme_M"/>
    <property type="match status" value="1"/>
</dbReference>
<reference evidence="12" key="2">
    <citation type="submission" date="2020-03" db="EMBL/GenBank/DDBJ databases">
        <title>Complete Genome Sequences of Extremely Thermoacidophilic, Metal-Mobilizing Type-Strain Members of the Archaeal Family Sulfolobaceae: Acidianus brierleyi DSM-1651T, Acidianus sulfidivorans DSM-18786T, Metallosphaera hakonensis DSM-7519T, and Metallosphaera prunae DSM-10039T.</title>
        <authorList>
            <person name="Counts J.A."/>
            <person name="Kelly R.M."/>
        </authorList>
    </citation>
    <scope>NUCLEOTIDE SEQUENCE [LARGE SCALE GENOMIC DNA]</scope>
    <source>
        <strain evidence="12">HO1-1</strain>
    </source>
</reference>
<dbReference type="GO" id="GO:0047553">
    <property type="term" value="F:2-oxoglutarate synthase activity"/>
    <property type="evidence" value="ECO:0007669"/>
    <property type="project" value="UniProtKB-ARBA"/>
</dbReference>
<dbReference type="GO" id="GO:0000287">
    <property type="term" value="F:magnesium ion binding"/>
    <property type="evidence" value="ECO:0007669"/>
    <property type="project" value="InterPro"/>
</dbReference>
<dbReference type="GO" id="GO:0003984">
    <property type="term" value="F:acetolactate synthase activity"/>
    <property type="evidence" value="ECO:0007669"/>
    <property type="project" value="TreeGrafter"/>
</dbReference>
<dbReference type="Proteomes" id="UP000247586">
    <property type="component" value="Chromosome"/>
</dbReference>
<gene>
    <name evidence="11" type="ORF">DFR87_12160</name>
</gene>
<dbReference type="PANTHER" id="PTHR18968">
    <property type="entry name" value="THIAMINE PYROPHOSPHATE ENZYMES"/>
    <property type="match status" value="1"/>
</dbReference>
<accession>A0A2U9IWM4</accession>
<evidence type="ECO:0000313" key="11">
    <source>
        <dbReference type="EMBL" id="AWS00308.1"/>
    </source>
</evidence>
<dbReference type="InterPro" id="IPR012001">
    <property type="entry name" value="Thiamin_PyroP_enz_TPP-bd_dom"/>
</dbReference>
<dbReference type="AlphaFoldDB" id="A0A2U9IWM4"/>
<keyword evidence="5 7" id="KW-0786">Thiamine pyrophosphate</keyword>
<evidence type="ECO:0000259" key="10">
    <source>
        <dbReference type="Pfam" id="PF02776"/>
    </source>
</evidence>
<evidence type="ECO:0000256" key="4">
    <source>
        <dbReference type="ARBA" id="ARBA00012691"/>
    </source>
</evidence>
<comment type="function">
    <text evidence="1">Catalyzes the coenzyme A-dependent oxidative decarboxylation of different 2-oxoacids such as 2-oxoglutarate, pyruvate and 2-oxobutyrate to form their CoA derivatives.</text>
</comment>
<feature type="domain" description="Thiamine pyrophosphate enzyme central" evidence="8">
    <location>
        <begin position="187"/>
        <end position="311"/>
    </location>
</feature>
<evidence type="ECO:0000256" key="6">
    <source>
        <dbReference type="ARBA" id="ARBA00048893"/>
    </source>
</evidence>
<dbReference type="GO" id="GO:0005948">
    <property type="term" value="C:acetolactate synthase complex"/>
    <property type="evidence" value="ECO:0007669"/>
    <property type="project" value="TreeGrafter"/>
</dbReference>
<dbReference type="Pfam" id="PF02776">
    <property type="entry name" value="TPP_enzyme_N"/>
    <property type="match status" value="1"/>
</dbReference>
<evidence type="ECO:0000256" key="2">
    <source>
        <dbReference type="ARBA" id="ARBA00007812"/>
    </source>
</evidence>
<evidence type="ECO:0000259" key="8">
    <source>
        <dbReference type="Pfam" id="PF00205"/>
    </source>
</evidence>
<evidence type="ECO:0000256" key="1">
    <source>
        <dbReference type="ARBA" id="ARBA00003908"/>
    </source>
</evidence>
<evidence type="ECO:0000256" key="5">
    <source>
        <dbReference type="ARBA" id="ARBA00023052"/>
    </source>
</evidence>
<dbReference type="EMBL" id="CP029287">
    <property type="protein sequence ID" value="AWS00308.1"/>
    <property type="molecule type" value="Genomic_DNA"/>
</dbReference>
<dbReference type="GO" id="GO:0050660">
    <property type="term" value="F:flavin adenine dinucleotide binding"/>
    <property type="evidence" value="ECO:0007669"/>
    <property type="project" value="TreeGrafter"/>
</dbReference>
<sequence>MNVAESIFKELSKFTSSIYGNPGTTEISFLKYLPRDFRYFLTLHDGLAIGMASGNSLLSGKIGVTNTHAAPGLMNSLGYVYSARLDRTPVLLLVGQQSTSHLLDEPILTVDLRNVPYVKDVIEIRRKEEVAKAMIRSVKTAISHPPGPVIVGLPYDIAEEEVGASNDITSETGRINLNSPCDPFDVEMVAEEINIAKQIAVVAGYEIDITDAHDEALELAKKVGSPVFAEPHFSRSPCSHIDIILPRSASGINRLLGQYDLILLLGGTLHNVLYMDQEFRWSKIIQVTMDPEEKSKRLWRTIICNPKDFLKLILLKVNEKRTSYQGKTTSQDRSVVEIMEYLTSKLDNYAIFEETPSYKEAVKRVVGTRKRLFFSNRSGFLGWALPASLGYITAGGKAVTLIGDGSFHFSPQALWTASQYDLEMRVLVLNNNGYESLRGRADYQANFFNPRTFPLRIAEAYGFETFETGNFRDGIDWLMERRGKRRVLEVTLDH</sequence>
<evidence type="ECO:0000256" key="7">
    <source>
        <dbReference type="RuleBase" id="RU362132"/>
    </source>
</evidence>
<dbReference type="STRING" id="1293036.GCA_001315825_02189"/>
<comment type="catalytic activity">
    <reaction evidence="6">
        <text>a 2-oxocarboxylate + 2 oxidized [2Fe-2S]-[ferredoxin] + CoA = an acyl-CoA + 2 reduced [2Fe-2S]-[ferredoxin] + CO2 + H(+)</text>
        <dbReference type="Rhea" id="RHEA:42316"/>
        <dbReference type="Rhea" id="RHEA-COMP:10000"/>
        <dbReference type="Rhea" id="RHEA-COMP:10001"/>
        <dbReference type="ChEBI" id="CHEBI:15378"/>
        <dbReference type="ChEBI" id="CHEBI:16526"/>
        <dbReference type="ChEBI" id="CHEBI:33737"/>
        <dbReference type="ChEBI" id="CHEBI:33738"/>
        <dbReference type="ChEBI" id="CHEBI:35179"/>
        <dbReference type="ChEBI" id="CHEBI:57287"/>
        <dbReference type="ChEBI" id="CHEBI:58342"/>
        <dbReference type="EC" id="1.2.7.11"/>
    </reaction>
</comment>